<dbReference type="PROSITE" id="PS50931">
    <property type="entry name" value="HTH_LYSR"/>
    <property type="match status" value="1"/>
</dbReference>
<dbReference type="PANTHER" id="PTHR30126:SF98">
    <property type="entry name" value="HTH-TYPE TRANSCRIPTIONAL ACTIVATOR BAUR"/>
    <property type="match status" value="1"/>
</dbReference>
<dbReference type="Pfam" id="PF03466">
    <property type="entry name" value="LysR_substrate"/>
    <property type="match status" value="1"/>
</dbReference>
<keyword evidence="3" id="KW-0238">DNA-binding</keyword>
<dbReference type="SUPFAM" id="SSF46785">
    <property type="entry name" value="Winged helix' DNA-binding domain"/>
    <property type="match status" value="1"/>
</dbReference>
<dbReference type="EMBL" id="BAABDS010000051">
    <property type="protein sequence ID" value="GAA3722169.1"/>
    <property type="molecule type" value="Genomic_DNA"/>
</dbReference>
<organism evidence="6 7">
    <name type="scientific">Oceanisphaera sediminis</name>
    <dbReference type="NCBI Taxonomy" id="981381"/>
    <lineage>
        <taxon>Bacteria</taxon>
        <taxon>Pseudomonadati</taxon>
        <taxon>Pseudomonadota</taxon>
        <taxon>Gammaproteobacteria</taxon>
        <taxon>Aeromonadales</taxon>
        <taxon>Aeromonadaceae</taxon>
        <taxon>Oceanisphaera</taxon>
    </lineage>
</organism>
<comment type="similarity">
    <text evidence="1">Belongs to the LysR transcriptional regulatory family.</text>
</comment>
<keyword evidence="2" id="KW-0805">Transcription regulation</keyword>
<evidence type="ECO:0000256" key="3">
    <source>
        <dbReference type="ARBA" id="ARBA00023125"/>
    </source>
</evidence>
<dbReference type="SUPFAM" id="SSF53850">
    <property type="entry name" value="Periplasmic binding protein-like II"/>
    <property type="match status" value="1"/>
</dbReference>
<evidence type="ECO:0000313" key="6">
    <source>
        <dbReference type="EMBL" id="GAA3722169.1"/>
    </source>
</evidence>
<dbReference type="InterPro" id="IPR036388">
    <property type="entry name" value="WH-like_DNA-bd_sf"/>
</dbReference>
<reference evidence="7" key="1">
    <citation type="journal article" date="2019" name="Int. J. Syst. Evol. Microbiol.">
        <title>The Global Catalogue of Microorganisms (GCM) 10K type strain sequencing project: providing services to taxonomists for standard genome sequencing and annotation.</title>
        <authorList>
            <consortium name="The Broad Institute Genomics Platform"/>
            <consortium name="The Broad Institute Genome Sequencing Center for Infectious Disease"/>
            <person name="Wu L."/>
            <person name="Ma J."/>
        </authorList>
    </citation>
    <scope>NUCLEOTIDE SEQUENCE [LARGE SCALE GENOMIC DNA]</scope>
    <source>
        <strain evidence="7">JCM 17329</strain>
    </source>
</reference>
<protein>
    <submittedName>
        <fullName evidence="6">LysR family transcriptional regulator</fullName>
    </submittedName>
</protein>
<name>A0ABP7EQZ6_9GAMM</name>
<evidence type="ECO:0000256" key="4">
    <source>
        <dbReference type="ARBA" id="ARBA00023163"/>
    </source>
</evidence>
<dbReference type="InterPro" id="IPR005119">
    <property type="entry name" value="LysR_subst-bd"/>
</dbReference>
<feature type="domain" description="HTH lysR-type" evidence="5">
    <location>
        <begin position="4"/>
        <end position="61"/>
    </location>
</feature>
<dbReference type="InterPro" id="IPR036390">
    <property type="entry name" value="WH_DNA-bd_sf"/>
</dbReference>
<dbReference type="Proteomes" id="UP001501479">
    <property type="component" value="Unassembled WGS sequence"/>
</dbReference>
<comment type="caution">
    <text evidence="6">The sequence shown here is derived from an EMBL/GenBank/DDBJ whole genome shotgun (WGS) entry which is preliminary data.</text>
</comment>
<dbReference type="Pfam" id="PF00126">
    <property type="entry name" value="HTH_1"/>
    <property type="match status" value="1"/>
</dbReference>
<accession>A0ABP7EQZ6</accession>
<evidence type="ECO:0000256" key="1">
    <source>
        <dbReference type="ARBA" id="ARBA00009437"/>
    </source>
</evidence>
<proteinExistence type="inferred from homology"/>
<evidence type="ECO:0000313" key="7">
    <source>
        <dbReference type="Proteomes" id="UP001501479"/>
    </source>
</evidence>
<evidence type="ECO:0000256" key="2">
    <source>
        <dbReference type="ARBA" id="ARBA00023015"/>
    </source>
</evidence>
<gene>
    <name evidence="6" type="ORF">GCM10022421_33510</name>
</gene>
<dbReference type="InterPro" id="IPR000847">
    <property type="entry name" value="LysR_HTH_N"/>
</dbReference>
<evidence type="ECO:0000259" key="5">
    <source>
        <dbReference type="PROSITE" id="PS50931"/>
    </source>
</evidence>
<sequence>MASYSMKHMLTFCTVAEYGGFVGAESVLGMSQPAISTHIRDFEIRLGFQLCHRGRSGFSLTEKGQLVYRKCRDMLNNISDFESELGELRDKLTGTLRLGLIDSTITNHDFPISEAIHRFYGRKNDVSLKLVVLPPEELERELLNGNLHIALGLFHNRHSGLSYRHLCMEDHGFYCGRRHPLFGLANADITLETLRQYPVSSRTYLHHAELQGLMKAWDVAMVSNMEAQAILITSGSFLGFLPTHYARQWVERGEMRAIDHLDLSWQSEFSMAMRVSPAPQEFVRIFAEDVEATIKAASLGKPGEPT</sequence>
<keyword evidence="7" id="KW-1185">Reference proteome</keyword>
<keyword evidence="4" id="KW-0804">Transcription</keyword>
<dbReference type="PANTHER" id="PTHR30126">
    <property type="entry name" value="HTH-TYPE TRANSCRIPTIONAL REGULATOR"/>
    <property type="match status" value="1"/>
</dbReference>
<dbReference type="CDD" id="cd05466">
    <property type="entry name" value="PBP2_LTTR_substrate"/>
    <property type="match status" value="1"/>
</dbReference>
<dbReference type="Gene3D" id="1.10.10.10">
    <property type="entry name" value="Winged helix-like DNA-binding domain superfamily/Winged helix DNA-binding domain"/>
    <property type="match status" value="1"/>
</dbReference>
<dbReference type="Gene3D" id="3.40.190.10">
    <property type="entry name" value="Periplasmic binding protein-like II"/>
    <property type="match status" value="1"/>
</dbReference>